<name>A0ABX5X3N3_9GAMM</name>
<proteinExistence type="predicted"/>
<keyword evidence="3" id="KW-1185">Reference proteome</keyword>
<reference evidence="2 3" key="1">
    <citation type="submission" date="2019-07" db="EMBL/GenBank/DDBJ databases">
        <title>Shewanella sp. YLB-06 whole genomic sequence.</title>
        <authorList>
            <person name="Yu L."/>
        </authorList>
    </citation>
    <scope>NUCLEOTIDE SEQUENCE [LARGE SCALE GENOMIC DNA]</scope>
    <source>
        <strain evidence="2 3">YLB-06</strain>
    </source>
</reference>
<dbReference type="RefSeq" id="WP_144047681.1">
    <property type="nucleotide sequence ID" value="NZ_CP041614.1"/>
</dbReference>
<evidence type="ECO:0000313" key="3">
    <source>
        <dbReference type="Proteomes" id="UP000315947"/>
    </source>
</evidence>
<evidence type="ECO:0000313" key="2">
    <source>
        <dbReference type="EMBL" id="QDO85337.1"/>
    </source>
</evidence>
<organism evidence="2 3">
    <name type="scientific">Shewanella psychropiezotolerans</name>
    <dbReference type="NCBI Taxonomy" id="2593655"/>
    <lineage>
        <taxon>Bacteria</taxon>
        <taxon>Pseudomonadati</taxon>
        <taxon>Pseudomonadota</taxon>
        <taxon>Gammaproteobacteria</taxon>
        <taxon>Alteromonadales</taxon>
        <taxon>Shewanellaceae</taxon>
        <taxon>Shewanella</taxon>
    </lineage>
</organism>
<feature type="region of interest" description="Disordered" evidence="1">
    <location>
        <begin position="108"/>
        <end position="129"/>
    </location>
</feature>
<protein>
    <submittedName>
        <fullName evidence="2">Uncharacterized protein</fullName>
    </submittedName>
</protein>
<dbReference type="Proteomes" id="UP000315947">
    <property type="component" value="Chromosome"/>
</dbReference>
<accession>A0ABX5X3N3</accession>
<gene>
    <name evidence="2" type="ORF">FM037_21430</name>
</gene>
<sequence length="129" mass="14330">MSKVASGKIMKEIYEEAKISGELRSSMVQAVRGISKAQKRTQKILSKIRNNTIAHQDSDAMLQYELIDKVDINSAKETIEEYFEASHIFFDILPALLLEASTFPSLLSQYSSSEPNKSSKQDTVTGAPS</sequence>
<evidence type="ECO:0000256" key="1">
    <source>
        <dbReference type="SAM" id="MobiDB-lite"/>
    </source>
</evidence>
<dbReference type="EMBL" id="CP041614">
    <property type="protein sequence ID" value="QDO85337.1"/>
    <property type="molecule type" value="Genomic_DNA"/>
</dbReference>